<feature type="transmembrane region" description="Helical" evidence="8">
    <location>
        <begin position="215"/>
        <end position="233"/>
    </location>
</feature>
<feature type="transmembrane region" description="Helical" evidence="8">
    <location>
        <begin position="68"/>
        <end position="90"/>
    </location>
</feature>
<gene>
    <name evidence="10" type="ORF">ENS29_13515</name>
</gene>
<feature type="transmembrane region" description="Helical" evidence="8">
    <location>
        <begin position="173"/>
        <end position="203"/>
    </location>
</feature>
<keyword evidence="7 8" id="KW-0472">Membrane</keyword>
<feature type="domain" description="Glycosyltransferase RgtA/B/C/D-like" evidence="9">
    <location>
        <begin position="79"/>
        <end position="228"/>
    </location>
</feature>
<comment type="subcellular location">
    <subcellularLocation>
        <location evidence="1">Cell membrane</location>
        <topology evidence="1">Multi-pass membrane protein</topology>
    </subcellularLocation>
</comment>
<evidence type="ECO:0000256" key="6">
    <source>
        <dbReference type="ARBA" id="ARBA00022989"/>
    </source>
</evidence>
<dbReference type="InterPro" id="IPR050297">
    <property type="entry name" value="LipidA_mod_glycosyltrf_83"/>
</dbReference>
<keyword evidence="6 8" id="KW-1133">Transmembrane helix</keyword>
<name>A0A7C4RTM9_9BACT</name>
<evidence type="ECO:0000256" key="3">
    <source>
        <dbReference type="ARBA" id="ARBA00022676"/>
    </source>
</evidence>
<feature type="transmembrane region" description="Helical" evidence="8">
    <location>
        <begin position="354"/>
        <end position="374"/>
    </location>
</feature>
<evidence type="ECO:0000313" key="10">
    <source>
        <dbReference type="EMBL" id="HGU33848.1"/>
    </source>
</evidence>
<dbReference type="Pfam" id="PF13231">
    <property type="entry name" value="PMT_2"/>
    <property type="match status" value="1"/>
</dbReference>
<proteinExistence type="predicted"/>
<dbReference type="GO" id="GO:0009103">
    <property type="term" value="P:lipopolysaccharide biosynthetic process"/>
    <property type="evidence" value="ECO:0007669"/>
    <property type="project" value="UniProtKB-ARBA"/>
</dbReference>
<dbReference type="AlphaFoldDB" id="A0A7C4RTM9"/>
<dbReference type="GO" id="GO:0016763">
    <property type="term" value="F:pentosyltransferase activity"/>
    <property type="evidence" value="ECO:0007669"/>
    <property type="project" value="TreeGrafter"/>
</dbReference>
<feature type="transmembrane region" description="Helical" evidence="8">
    <location>
        <begin position="395"/>
        <end position="413"/>
    </location>
</feature>
<sequence>MSTTASSTPETIRHPQTVFFDRLSFFAVLAVALVLRLWLAVHTTIVNPDGTLYIHQARLLTAHQWKELTSCGLSFVSMLPVWIAAAHHWIGDWIWAARWVTIFFGWAALIPLDGFLRAFFDRTTARITLLMAAVTPMMVSNSVEIVREPLMWFFAACGMWAMVHALRTGRMPWFALAGLSFLMGAWARVDAVLLICVGATYLAFRSTGNRAWNTLIFLLPVMAAVAVVLYLALQRGISIQTLFRGSDILGKLYLPLVKVHELRIELKALSASIAAQPLVFFLQESRQQVWLVAIGSLVNRTIEALFYPFALFFVIGIARNRQARSLGTGIGFAVAAALCGFILLYIHTLQTWMVYYRFVGLVLLPGSVFAAIGIRTSIEWLSSRTWLSNTYGPRKGMRIAVIGLCAAIVLAALPKNIKTPDADKRVYVEIAQSIASRVSIERPVKVMTSHGIQPWISFYANIDRPFPVCPLQLDSVYEHIPNTLDSFLEQAVHRGIRFWIWEERNWPAGAFDVDSATNSPRLERIGAYHHPDTGAMRLYEIR</sequence>
<feature type="transmembrane region" description="Helical" evidence="8">
    <location>
        <begin position="23"/>
        <end position="47"/>
    </location>
</feature>
<accession>A0A7C4RTM9</accession>
<evidence type="ECO:0000256" key="8">
    <source>
        <dbReference type="SAM" id="Phobius"/>
    </source>
</evidence>
<keyword evidence="4" id="KW-0808">Transferase</keyword>
<evidence type="ECO:0000256" key="2">
    <source>
        <dbReference type="ARBA" id="ARBA00022475"/>
    </source>
</evidence>
<feature type="transmembrane region" description="Helical" evidence="8">
    <location>
        <begin position="96"/>
        <end position="116"/>
    </location>
</feature>
<reference evidence="10" key="1">
    <citation type="journal article" date="2020" name="mSystems">
        <title>Genome- and Community-Level Interaction Insights into Carbon Utilization and Element Cycling Functions of Hydrothermarchaeota in Hydrothermal Sediment.</title>
        <authorList>
            <person name="Zhou Z."/>
            <person name="Liu Y."/>
            <person name="Xu W."/>
            <person name="Pan J."/>
            <person name="Luo Z.H."/>
            <person name="Li M."/>
        </authorList>
    </citation>
    <scope>NUCLEOTIDE SEQUENCE [LARGE SCALE GENOMIC DNA]</scope>
    <source>
        <strain evidence="10">SpSt-477</strain>
    </source>
</reference>
<feature type="transmembrane region" description="Helical" evidence="8">
    <location>
        <begin position="289"/>
        <end position="314"/>
    </location>
</feature>
<feature type="transmembrane region" description="Helical" evidence="8">
    <location>
        <begin position="149"/>
        <end position="166"/>
    </location>
</feature>
<keyword evidence="2" id="KW-1003">Cell membrane</keyword>
<protein>
    <recommendedName>
        <fullName evidence="9">Glycosyltransferase RgtA/B/C/D-like domain-containing protein</fullName>
    </recommendedName>
</protein>
<organism evidence="10">
    <name type="scientific">Desulfatirhabdium butyrativorans</name>
    <dbReference type="NCBI Taxonomy" id="340467"/>
    <lineage>
        <taxon>Bacteria</taxon>
        <taxon>Pseudomonadati</taxon>
        <taxon>Thermodesulfobacteriota</taxon>
        <taxon>Desulfobacteria</taxon>
        <taxon>Desulfobacterales</taxon>
        <taxon>Desulfatirhabdiaceae</taxon>
        <taxon>Desulfatirhabdium</taxon>
    </lineage>
</organism>
<evidence type="ECO:0000256" key="5">
    <source>
        <dbReference type="ARBA" id="ARBA00022692"/>
    </source>
</evidence>
<comment type="caution">
    <text evidence="10">The sequence shown here is derived from an EMBL/GenBank/DDBJ whole genome shotgun (WGS) entry which is preliminary data.</text>
</comment>
<evidence type="ECO:0000256" key="1">
    <source>
        <dbReference type="ARBA" id="ARBA00004651"/>
    </source>
</evidence>
<dbReference type="GO" id="GO:0005886">
    <property type="term" value="C:plasma membrane"/>
    <property type="evidence" value="ECO:0007669"/>
    <property type="project" value="UniProtKB-SubCell"/>
</dbReference>
<dbReference type="PANTHER" id="PTHR33908:SF11">
    <property type="entry name" value="MEMBRANE PROTEIN"/>
    <property type="match status" value="1"/>
</dbReference>
<feature type="transmembrane region" description="Helical" evidence="8">
    <location>
        <begin position="123"/>
        <end position="143"/>
    </location>
</feature>
<dbReference type="PANTHER" id="PTHR33908">
    <property type="entry name" value="MANNOSYLTRANSFERASE YKCB-RELATED"/>
    <property type="match status" value="1"/>
</dbReference>
<evidence type="ECO:0000256" key="4">
    <source>
        <dbReference type="ARBA" id="ARBA00022679"/>
    </source>
</evidence>
<keyword evidence="5 8" id="KW-0812">Transmembrane</keyword>
<evidence type="ECO:0000256" key="7">
    <source>
        <dbReference type="ARBA" id="ARBA00023136"/>
    </source>
</evidence>
<dbReference type="EMBL" id="DSUH01000309">
    <property type="protein sequence ID" value="HGU33848.1"/>
    <property type="molecule type" value="Genomic_DNA"/>
</dbReference>
<dbReference type="InterPro" id="IPR038731">
    <property type="entry name" value="RgtA/B/C-like"/>
</dbReference>
<evidence type="ECO:0000259" key="9">
    <source>
        <dbReference type="Pfam" id="PF13231"/>
    </source>
</evidence>
<keyword evidence="3" id="KW-0328">Glycosyltransferase</keyword>
<feature type="transmembrane region" description="Helical" evidence="8">
    <location>
        <begin position="326"/>
        <end position="348"/>
    </location>
</feature>